<organism evidence="7 8">
    <name type="scientific">Pseudidiomarina homiensis</name>
    <dbReference type="NCBI Taxonomy" id="364198"/>
    <lineage>
        <taxon>Bacteria</taxon>
        <taxon>Pseudomonadati</taxon>
        <taxon>Pseudomonadota</taxon>
        <taxon>Gammaproteobacteria</taxon>
        <taxon>Alteromonadales</taxon>
        <taxon>Idiomarinaceae</taxon>
        <taxon>Pseudidiomarina</taxon>
    </lineage>
</organism>
<proteinExistence type="inferred from homology"/>
<dbReference type="Proteomes" id="UP000287649">
    <property type="component" value="Unassembled WGS sequence"/>
</dbReference>
<keyword evidence="8" id="KW-1185">Reference proteome</keyword>
<dbReference type="HAMAP" id="MF_01914">
    <property type="entry name" value="LPS_assembly_LptA"/>
    <property type="match status" value="1"/>
</dbReference>
<feature type="compositionally biased region" description="Basic and acidic residues" evidence="5">
    <location>
        <begin position="181"/>
        <end position="192"/>
    </location>
</feature>
<evidence type="ECO:0000256" key="3">
    <source>
        <dbReference type="ARBA" id="ARBA00022764"/>
    </source>
</evidence>
<sequence length="192" mass="21548" precursor="true">MNMYKPLTHVRNSLKHYFTQCALATLLLGFVMSPNALAQGKADFEQNIEVDSERDWFDIQNKIAVFEENVVITQGTLRITADHLEVAEDGETGSRSFTAEGSPATYQQELEDGNIIRAEAAMIRYDENAQILTMSGGVKVTQAGSQIQGHEIVYNFATQQMRAIRGEDESDRVTTIFQPSKKNEDDNEPINR</sequence>
<dbReference type="NCBIfam" id="TIGR03002">
    <property type="entry name" value="outer_YhbN_LptA"/>
    <property type="match status" value="1"/>
</dbReference>
<dbReference type="InterPro" id="IPR052037">
    <property type="entry name" value="LPS_export_LptA"/>
</dbReference>
<dbReference type="PANTHER" id="PTHR36504:SF1">
    <property type="entry name" value="LIPOPOLYSACCHARIDE EXPORT SYSTEM PROTEIN LPTA"/>
    <property type="match status" value="1"/>
</dbReference>
<feature type="chain" id="PRO_5019594813" description="Lipopolysaccharide export system protein LptA" evidence="4">
    <location>
        <begin position="39"/>
        <end position="192"/>
    </location>
</feature>
<dbReference type="InterPro" id="IPR014340">
    <property type="entry name" value="LptA"/>
</dbReference>
<comment type="similarity">
    <text evidence="4">Belongs to the LptA family.</text>
</comment>
<gene>
    <name evidence="4 7" type="primary">lptA</name>
    <name evidence="7" type="ORF">CWI70_06695</name>
</gene>
<feature type="signal peptide" evidence="4">
    <location>
        <begin position="1"/>
        <end position="38"/>
    </location>
</feature>
<dbReference type="AlphaFoldDB" id="A0A432Y6G8"/>
<dbReference type="GO" id="GO:0015920">
    <property type="term" value="P:lipopolysaccharide transport"/>
    <property type="evidence" value="ECO:0007669"/>
    <property type="project" value="UniProtKB-UniRule"/>
</dbReference>
<dbReference type="GO" id="GO:0009279">
    <property type="term" value="C:cell outer membrane"/>
    <property type="evidence" value="ECO:0007669"/>
    <property type="project" value="TreeGrafter"/>
</dbReference>
<dbReference type="GO" id="GO:0001530">
    <property type="term" value="F:lipopolysaccharide binding"/>
    <property type="evidence" value="ECO:0007669"/>
    <property type="project" value="InterPro"/>
</dbReference>
<dbReference type="InterPro" id="IPR005653">
    <property type="entry name" value="OstA-like_N"/>
</dbReference>
<comment type="function">
    <text evidence="4">Involved in the assembly of lipopolysaccharide (LPS). Required for the translocation of LPS from the inner membrane to the outer membrane. May form a bridge between the inner membrane and the outer membrane, via interactions with LptC and LptD, thereby facilitating LPS transfer across the periplasm.</text>
</comment>
<comment type="subunit">
    <text evidence="4">Component of the lipopolysaccharide transport and assembly complex.</text>
</comment>
<keyword evidence="2 4" id="KW-0732">Signal</keyword>
<evidence type="ECO:0000256" key="1">
    <source>
        <dbReference type="ARBA" id="ARBA00022448"/>
    </source>
</evidence>
<dbReference type="EMBL" id="PIPX01000001">
    <property type="protein sequence ID" value="RUO56426.1"/>
    <property type="molecule type" value="Genomic_DNA"/>
</dbReference>
<feature type="domain" description="Organic solvent tolerance-like N-terminal" evidence="6">
    <location>
        <begin position="49"/>
        <end position="159"/>
    </location>
</feature>
<dbReference type="Gene3D" id="2.60.450.10">
    <property type="entry name" value="Lipopolysaccharide (LPS) transport protein A like domain"/>
    <property type="match status" value="1"/>
</dbReference>
<evidence type="ECO:0000313" key="8">
    <source>
        <dbReference type="Proteomes" id="UP000287649"/>
    </source>
</evidence>
<comment type="caution">
    <text evidence="7">The sequence shown here is derived from an EMBL/GenBank/DDBJ whole genome shotgun (WGS) entry which is preliminary data.</text>
</comment>
<dbReference type="GO" id="GO:0017089">
    <property type="term" value="F:glycolipid transfer activity"/>
    <property type="evidence" value="ECO:0007669"/>
    <property type="project" value="TreeGrafter"/>
</dbReference>
<keyword evidence="3 4" id="KW-0574">Periplasm</keyword>
<protein>
    <recommendedName>
        <fullName evidence="4">Lipopolysaccharide export system protein LptA</fullName>
    </recommendedName>
</protein>
<evidence type="ECO:0000313" key="7">
    <source>
        <dbReference type="EMBL" id="RUO56426.1"/>
    </source>
</evidence>
<comment type="subcellular location">
    <subcellularLocation>
        <location evidence="4">Periplasm</location>
    </subcellularLocation>
</comment>
<dbReference type="PANTHER" id="PTHR36504">
    <property type="entry name" value="LIPOPOLYSACCHARIDE EXPORT SYSTEM PROTEIN LPTA"/>
    <property type="match status" value="1"/>
</dbReference>
<name>A0A432Y6G8_9GAMM</name>
<keyword evidence="1 4" id="KW-0813">Transport</keyword>
<dbReference type="Pfam" id="PF03968">
    <property type="entry name" value="LptD_N"/>
    <property type="match status" value="1"/>
</dbReference>
<evidence type="ECO:0000256" key="2">
    <source>
        <dbReference type="ARBA" id="ARBA00022729"/>
    </source>
</evidence>
<dbReference type="GO" id="GO:0043165">
    <property type="term" value="P:Gram-negative-bacterium-type cell outer membrane assembly"/>
    <property type="evidence" value="ECO:0007669"/>
    <property type="project" value="UniProtKB-UniRule"/>
</dbReference>
<evidence type="ECO:0000256" key="5">
    <source>
        <dbReference type="SAM" id="MobiDB-lite"/>
    </source>
</evidence>
<evidence type="ECO:0000256" key="4">
    <source>
        <dbReference type="HAMAP-Rule" id="MF_01914"/>
    </source>
</evidence>
<evidence type="ECO:0000259" key="6">
    <source>
        <dbReference type="Pfam" id="PF03968"/>
    </source>
</evidence>
<dbReference type="GO" id="GO:0030288">
    <property type="term" value="C:outer membrane-bounded periplasmic space"/>
    <property type="evidence" value="ECO:0007669"/>
    <property type="project" value="TreeGrafter"/>
</dbReference>
<accession>A0A432Y6G8</accession>
<feature type="region of interest" description="Disordered" evidence="5">
    <location>
        <begin position="167"/>
        <end position="192"/>
    </location>
</feature>
<reference evidence="8" key="1">
    <citation type="journal article" date="2018" name="Front. Microbiol.">
        <title>Genome-Based Analysis Reveals the Taxonomy and Diversity of the Family Idiomarinaceae.</title>
        <authorList>
            <person name="Liu Y."/>
            <person name="Lai Q."/>
            <person name="Shao Z."/>
        </authorList>
    </citation>
    <scope>NUCLEOTIDE SEQUENCE [LARGE SCALE GENOMIC DNA]</scope>
    <source>
        <strain evidence="8">PO-M2</strain>
    </source>
</reference>